<dbReference type="InterPro" id="IPR025483">
    <property type="entry name" value="Lipase_euk"/>
</dbReference>
<dbReference type="Gene3D" id="3.40.50.1820">
    <property type="entry name" value="alpha/beta hydrolase"/>
    <property type="match status" value="2"/>
</dbReference>
<comment type="caution">
    <text evidence="5">The sequence shown here is derived from an EMBL/GenBank/DDBJ whole genome shotgun (WGS) entry which is preliminary data.</text>
</comment>
<dbReference type="EMBL" id="JAUNZN010000005">
    <property type="protein sequence ID" value="KAK4821206.1"/>
    <property type="molecule type" value="Genomic_DNA"/>
</dbReference>
<gene>
    <name evidence="5" type="ORF">QYF61_015774</name>
</gene>
<feature type="signal peptide" evidence="3">
    <location>
        <begin position="1"/>
        <end position="17"/>
    </location>
</feature>
<dbReference type="SUPFAM" id="SSF53474">
    <property type="entry name" value="alpha/beta-Hydrolases"/>
    <property type="match status" value="1"/>
</dbReference>
<evidence type="ECO:0000256" key="1">
    <source>
        <dbReference type="ARBA" id="ARBA00010701"/>
    </source>
</evidence>
<keyword evidence="2" id="KW-0378">Hydrolase</keyword>
<dbReference type="InterPro" id="IPR006693">
    <property type="entry name" value="AB_hydrolase_lipase"/>
</dbReference>
<dbReference type="InterPro" id="IPR029058">
    <property type="entry name" value="AB_hydrolase_fold"/>
</dbReference>
<proteinExistence type="inferred from homology"/>
<name>A0AAN7S6K6_MYCAM</name>
<organism evidence="5 6">
    <name type="scientific">Mycteria americana</name>
    <name type="common">Wood stork</name>
    <dbReference type="NCBI Taxonomy" id="33587"/>
    <lineage>
        <taxon>Eukaryota</taxon>
        <taxon>Metazoa</taxon>
        <taxon>Chordata</taxon>
        <taxon>Craniata</taxon>
        <taxon>Vertebrata</taxon>
        <taxon>Euteleostomi</taxon>
        <taxon>Archelosauria</taxon>
        <taxon>Archosauria</taxon>
        <taxon>Dinosauria</taxon>
        <taxon>Saurischia</taxon>
        <taxon>Theropoda</taxon>
        <taxon>Coelurosauria</taxon>
        <taxon>Aves</taxon>
        <taxon>Neognathae</taxon>
        <taxon>Neoaves</taxon>
        <taxon>Aequornithes</taxon>
        <taxon>Ciconiiformes</taxon>
        <taxon>Ciconiidae</taxon>
        <taxon>Mycteria</taxon>
    </lineage>
</organism>
<accession>A0AAN7S6K6</accession>
<reference evidence="5 6" key="1">
    <citation type="journal article" date="2023" name="J. Hered.">
        <title>Chromosome-level genome of the wood stork (Mycteria americana) provides insight into avian chromosome evolution.</title>
        <authorList>
            <person name="Flamio R. Jr."/>
            <person name="Ramstad K.M."/>
        </authorList>
    </citation>
    <scope>NUCLEOTIDE SEQUENCE [LARGE SCALE GENOMIC DNA]</scope>
    <source>
        <strain evidence="5">JAX WOST 10</strain>
    </source>
</reference>
<dbReference type="GO" id="GO:0016788">
    <property type="term" value="F:hydrolase activity, acting on ester bonds"/>
    <property type="evidence" value="ECO:0007669"/>
    <property type="project" value="InterPro"/>
</dbReference>
<sequence length="398" mass="44585">MWLALALMSVVHGMVSGQCVFNFPCSKNPEAWINIIGKHHGALKTLFFAFFFLQSETVSFWGYPTEEYDVVTEDGYILQLNRIPYGRGNVGSQGPRPVAFLQHGLFGEGSLWVTNLANNSLGFILADAGYDIWIGNSRGNTWSKQHLVLFPKQEEFWAFSFDEMAKYDLLAIIHCIEQKMGQKQLYYICHLQGTTIAFIAFSTMPQLAQMYFALAPVATVIFLKFHLKSSHSFLTMGLRNKSSESPWCPSEGQSLGCSVSMSQVKPIVKCTHFLSELSRCVRSTLPGRDFSTKCNPLVAGSGALRAHDRGACITVFAIDCFPCLQMGPPLHDVKDMKVPNTIWSGAVHCLADPRDVAFLLPQVRNLVHHKLDHLDFLLGLNATEVLYQKIVNMMKRHP</sequence>
<feature type="domain" description="Partial AB-hydrolase lipase" evidence="4">
    <location>
        <begin position="55"/>
        <end position="116"/>
    </location>
</feature>
<keyword evidence="2" id="KW-0442">Lipid degradation</keyword>
<dbReference type="PIRSF" id="PIRSF000862">
    <property type="entry name" value="Steryl_ester_lip"/>
    <property type="match status" value="1"/>
</dbReference>
<keyword evidence="6" id="KW-1185">Reference proteome</keyword>
<dbReference type="PANTHER" id="PTHR11005">
    <property type="entry name" value="LYSOSOMAL ACID LIPASE-RELATED"/>
    <property type="match status" value="1"/>
</dbReference>
<dbReference type="AlphaFoldDB" id="A0AAN7S6K6"/>
<evidence type="ECO:0000256" key="2">
    <source>
        <dbReference type="PIRNR" id="PIRNR000862"/>
    </source>
</evidence>
<evidence type="ECO:0000313" key="5">
    <source>
        <dbReference type="EMBL" id="KAK4821206.1"/>
    </source>
</evidence>
<comment type="similarity">
    <text evidence="1 2">Belongs to the AB hydrolase superfamily. Lipase family.</text>
</comment>
<protein>
    <recommendedName>
        <fullName evidence="2">Lipase</fullName>
    </recommendedName>
</protein>
<evidence type="ECO:0000313" key="6">
    <source>
        <dbReference type="Proteomes" id="UP001333110"/>
    </source>
</evidence>
<evidence type="ECO:0000259" key="4">
    <source>
        <dbReference type="Pfam" id="PF04083"/>
    </source>
</evidence>
<dbReference type="Proteomes" id="UP001333110">
    <property type="component" value="Unassembled WGS sequence"/>
</dbReference>
<feature type="chain" id="PRO_5042926278" description="Lipase" evidence="3">
    <location>
        <begin position="18"/>
        <end position="398"/>
    </location>
</feature>
<dbReference type="Pfam" id="PF04083">
    <property type="entry name" value="Abhydro_lipase"/>
    <property type="match status" value="1"/>
</dbReference>
<dbReference type="GO" id="GO:0016042">
    <property type="term" value="P:lipid catabolic process"/>
    <property type="evidence" value="ECO:0007669"/>
    <property type="project" value="UniProtKB-KW"/>
</dbReference>
<keyword evidence="2" id="KW-0443">Lipid metabolism</keyword>
<evidence type="ECO:0000256" key="3">
    <source>
        <dbReference type="SAM" id="SignalP"/>
    </source>
</evidence>
<keyword evidence="3" id="KW-0732">Signal</keyword>